<dbReference type="InterPro" id="IPR018114">
    <property type="entry name" value="TRYPSIN_HIS"/>
</dbReference>
<dbReference type="EMBL" id="CAXKWB010040002">
    <property type="protein sequence ID" value="CAL4154126.1"/>
    <property type="molecule type" value="Genomic_DNA"/>
</dbReference>
<dbReference type="Proteomes" id="UP001497623">
    <property type="component" value="Unassembled WGS sequence"/>
</dbReference>
<dbReference type="AlphaFoldDB" id="A0AAV2S1R1"/>
<accession>A0AAV2S1R1</accession>
<proteinExistence type="predicted"/>
<feature type="non-terminal residue" evidence="4">
    <location>
        <position position="1"/>
    </location>
</feature>
<feature type="compositionally biased region" description="Low complexity" evidence="2">
    <location>
        <begin position="1"/>
        <end position="46"/>
    </location>
</feature>
<comment type="caution">
    <text evidence="4">The sequence shown here is derived from an EMBL/GenBank/DDBJ whole genome shotgun (WGS) entry which is preliminary data.</text>
</comment>
<feature type="compositionally biased region" description="Pro residues" evidence="2">
    <location>
        <begin position="47"/>
        <end position="58"/>
    </location>
</feature>
<dbReference type="SUPFAM" id="SSF50494">
    <property type="entry name" value="Trypsin-like serine proteases"/>
    <property type="match status" value="1"/>
</dbReference>
<dbReference type="PROSITE" id="PS50240">
    <property type="entry name" value="TRYPSIN_DOM"/>
    <property type="match status" value="1"/>
</dbReference>
<feature type="region of interest" description="Disordered" evidence="2">
    <location>
        <begin position="1"/>
        <end position="117"/>
    </location>
</feature>
<sequence>PKRTTPKPLTRTTPKPQTTSTSKTTTPKPTTQNPTTPNPTTTKTPTTKPPTTTPPTPKPTTKSPTTTAPPSTAPPSTKLTPTTGPPTNPPTTTKSVPTTEKPTTTRKPTTTMEITSTPTTPAVRCGIENIDAPRIVNGVNVDLVRKYSWQVGLAPGKAFFYSCGGSIITNKHILTAAHCFTNPPNGIVPCSINLAAQTYVGIGDHNQGGTADNLPDFVAPILIKQVILHGNYVCNANLWDIAVVELTTPIGLLKHSAAIHPICLPKDNSKDYEGLPALITGWGTTIGYNIPPGPPTTQ</sequence>
<dbReference type="InterPro" id="IPR001254">
    <property type="entry name" value="Trypsin_dom"/>
</dbReference>
<dbReference type="SMART" id="SM00020">
    <property type="entry name" value="Tryp_SPc"/>
    <property type="match status" value="1"/>
</dbReference>
<dbReference type="InterPro" id="IPR009003">
    <property type="entry name" value="Peptidase_S1_PA"/>
</dbReference>
<dbReference type="GO" id="GO:0004252">
    <property type="term" value="F:serine-type endopeptidase activity"/>
    <property type="evidence" value="ECO:0007669"/>
    <property type="project" value="InterPro"/>
</dbReference>
<dbReference type="Pfam" id="PF00089">
    <property type="entry name" value="Trypsin"/>
    <property type="match status" value="1"/>
</dbReference>
<evidence type="ECO:0000256" key="1">
    <source>
        <dbReference type="ARBA" id="ARBA00023157"/>
    </source>
</evidence>
<feature type="domain" description="Peptidase S1" evidence="3">
    <location>
        <begin position="135"/>
        <end position="285"/>
    </location>
</feature>
<dbReference type="Gene3D" id="2.40.10.10">
    <property type="entry name" value="Trypsin-like serine proteases"/>
    <property type="match status" value="1"/>
</dbReference>
<feature type="compositionally biased region" description="Low complexity" evidence="2">
    <location>
        <begin position="59"/>
        <end position="82"/>
    </location>
</feature>
<feature type="non-terminal residue" evidence="4">
    <location>
        <position position="298"/>
    </location>
</feature>
<protein>
    <recommendedName>
        <fullName evidence="3">Peptidase S1 domain-containing protein</fullName>
    </recommendedName>
</protein>
<keyword evidence="5" id="KW-1185">Reference proteome</keyword>
<dbReference type="InterPro" id="IPR043504">
    <property type="entry name" value="Peptidase_S1_PA_chymotrypsin"/>
</dbReference>
<evidence type="ECO:0000313" key="5">
    <source>
        <dbReference type="Proteomes" id="UP001497623"/>
    </source>
</evidence>
<dbReference type="PANTHER" id="PTHR24253:SF103">
    <property type="entry name" value="TRANSMEMBRANE PROTEASE SERINE 7"/>
    <property type="match status" value="1"/>
</dbReference>
<feature type="compositionally biased region" description="Low complexity" evidence="2">
    <location>
        <begin position="90"/>
        <end position="117"/>
    </location>
</feature>
<organism evidence="4 5">
    <name type="scientific">Meganyctiphanes norvegica</name>
    <name type="common">Northern krill</name>
    <name type="synonym">Thysanopoda norvegica</name>
    <dbReference type="NCBI Taxonomy" id="48144"/>
    <lineage>
        <taxon>Eukaryota</taxon>
        <taxon>Metazoa</taxon>
        <taxon>Ecdysozoa</taxon>
        <taxon>Arthropoda</taxon>
        <taxon>Crustacea</taxon>
        <taxon>Multicrustacea</taxon>
        <taxon>Malacostraca</taxon>
        <taxon>Eumalacostraca</taxon>
        <taxon>Eucarida</taxon>
        <taxon>Euphausiacea</taxon>
        <taxon>Euphausiidae</taxon>
        <taxon>Meganyctiphanes</taxon>
    </lineage>
</organism>
<dbReference type="PANTHER" id="PTHR24253">
    <property type="entry name" value="TRANSMEMBRANE PROTEASE SERINE"/>
    <property type="match status" value="1"/>
</dbReference>
<keyword evidence="1" id="KW-1015">Disulfide bond</keyword>
<evidence type="ECO:0000259" key="3">
    <source>
        <dbReference type="PROSITE" id="PS50240"/>
    </source>
</evidence>
<dbReference type="GO" id="GO:0006508">
    <property type="term" value="P:proteolysis"/>
    <property type="evidence" value="ECO:0007669"/>
    <property type="project" value="InterPro"/>
</dbReference>
<dbReference type="PROSITE" id="PS00134">
    <property type="entry name" value="TRYPSIN_HIS"/>
    <property type="match status" value="1"/>
</dbReference>
<name>A0AAV2S1R1_MEGNR</name>
<evidence type="ECO:0000256" key="2">
    <source>
        <dbReference type="SAM" id="MobiDB-lite"/>
    </source>
</evidence>
<reference evidence="4 5" key="1">
    <citation type="submission" date="2024-05" db="EMBL/GenBank/DDBJ databases">
        <authorList>
            <person name="Wallberg A."/>
        </authorList>
    </citation>
    <scope>NUCLEOTIDE SEQUENCE [LARGE SCALE GENOMIC DNA]</scope>
</reference>
<gene>
    <name evidence="4" type="ORF">MNOR_LOCUS31282</name>
</gene>
<evidence type="ECO:0000313" key="4">
    <source>
        <dbReference type="EMBL" id="CAL4154126.1"/>
    </source>
</evidence>